<dbReference type="GO" id="GO:0016567">
    <property type="term" value="P:protein ubiquitination"/>
    <property type="evidence" value="ECO:0007669"/>
    <property type="project" value="InterPro"/>
</dbReference>
<dbReference type="Pfam" id="PF12796">
    <property type="entry name" value="Ank_2"/>
    <property type="match status" value="1"/>
</dbReference>
<feature type="repeat" description="ANK" evidence="10">
    <location>
        <begin position="135"/>
        <end position="167"/>
    </location>
</feature>
<dbReference type="InterPro" id="IPR044066">
    <property type="entry name" value="TRIAD_supradom"/>
</dbReference>
<dbReference type="CDD" id="cd20346">
    <property type="entry name" value="BRcat_RBR_ANKIB1"/>
    <property type="match status" value="1"/>
</dbReference>
<evidence type="ECO:0000256" key="8">
    <source>
        <dbReference type="ARBA" id="ARBA00022786"/>
    </source>
</evidence>
<dbReference type="PROSITE" id="PS50088">
    <property type="entry name" value="ANK_REPEAT"/>
    <property type="match status" value="1"/>
</dbReference>
<dbReference type="PROSITE" id="PS51873">
    <property type="entry name" value="TRIAD"/>
    <property type="match status" value="1"/>
</dbReference>
<evidence type="ECO:0000256" key="1">
    <source>
        <dbReference type="ARBA" id="ARBA00001798"/>
    </source>
</evidence>
<feature type="compositionally biased region" description="Polar residues" evidence="12">
    <location>
        <begin position="1540"/>
        <end position="1559"/>
    </location>
</feature>
<dbReference type="InterPro" id="IPR045840">
    <property type="entry name" value="Ariadne"/>
</dbReference>
<evidence type="ECO:0000313" key="15">
    <source>
        <dbReference type="EMBL" id="CAC5423952.1"/>
    </source>
</evidence>
<dbReference type="Gene3D" id="1.25.40.20">
    <property type="entry name" value="Ankyrin repeat-containing domain"/>
    <property type="match status" value="2"/>
</dbReference>
<keyword evidence="16" id="KW-1185">Reference proteome</keyword>
<keyword evidence="10" id="KW-0040">ANK repeat</keyword>
<dbReference type="SUPFAM" id="SSF48403">
    <property type="entry name" value="Ankyrin repeat"/>
    <property type="match status" value="1"/>
</dbReference>
<feature type="region of interest" description="Disordered" evidence="12">
    <location>
        <begin position="1464"/>
        <end position="1486"/>
    </location>
</feature>
<protein>
    <recommendedName>
        <fullName evidence="3">RBR-type E3 ubiquitin transferase</fullName>
        <ecNumber evidence="3">2.3.2.31</ecNumber>
    </recommendedName>
</protein>
<dbReference type="OrthoDB" id="69641at2759"/>
<dbReference type="InterPro" id="IPR013083">
    <property type="entry name" value="Znf_RING/FYVE/PHD"/>
</dbReference>
<evidence type="ECO:0000256" key="11">
    <source>
        <dbReference type="PROSITE-ProRule" id="PRU00175"/>
    </source>
</evidence>
<dbReference type="InterPro" id="IPR002867">
    <property type="entry name" value="IBR_dom"/>
</dbReference>
<reference evidence="15 16" key="1">
    <citation type="submission" date="2020-06" db="EMBL/GenBank/DDBJ databases">
        <authorList>
            <person name="Li R."/>
            <person name="Bekaert M."/>
        </authorList>
    </citation>
    <scope>NUCLEOTIDE SEQUENCE [LARGE SCALE GENOMIC DNA]</scope>
    <source>
        <strain evidence="16">wild</strain>
    </source>
</reference>
<dbReference type="FunFam" id="3.30.40.10:FF:000019">
    <property type="entry name" value="RBR-type E3 ubiquitin transferase"/>
    <property type="match status" value="1"/>
</dbReference>
<comment type="catalytic activity">
    <reaction evidence="1">
        <text>[E2 ubiquitin-conjugating enzyme]-S-ubiquitinyl-L-cysteine + [acceptor protein]-L-lysine = [E2 ubiquitin-conjugating enzyme]-L-cysteine + [acceptor protein]-N(6)-ubiquitinyl-L-lysine.</text>
        <dbReference type="EC" id="2.3.2.31"/>
    </reaction>
</comment>
<gene>
    <name evidence="15" type="ORF">MCOR_55912</name>
</gene>
<evidence type="ECO:0000256" key="10">
    <source>
        <dbReference type="PROSITE-ProRule" id="PRU00023"/>
    </source>
</evidence>
<sequence>MGSSSSKFRKHLSNGDEYAALNQYNNSSELRKALDPNSSYGDSHNHETPLHYASKFAMKSLLRIFLSEHNGNPNKTNGMKQTCLHCVCMEKAEHSQVYPVMKRRAECLAMLLKWRGARLEDNETERVNLGAQDEEQNTALHYAALSGLKQCVEMLVQHGAPLFQENCDNQTPCDSAEKGGHADIALYLESKMVFSADGPELDDEDMYIMPDSEEYNGLRAQDLQEAKDQLLVETADMLSVPLFILVFSIYTGEYNGLRAQDLQEAKDQLQVETADMLSVPLFILVFSIYTGEYNGLRAQDLQEAKDQLQVETADMLSVPLFILVFSIYTGVQWTIAQDLQEAKDQLLEYNGLRAQDLQEAKDQLLVETADMLSVPLFILVFSIYTGVQWTESSRFTGGSGPVTGRNSSHAECSIEYNGLRAQDLQEAKDPLLVETADMLSVPLFILEFSIYTGEYNGLRAQDLQEAKDQLLVETADMLSVPLFILVFSIYTGVQWTESSRFTGGSGPVTGRNSSHAECSIEYNGLRAQDLQEAKDQLLVETADMLSVPLFTAEALLRNHEWSREILLEAWMTDPKACCEKSGVIPPPSVFSEQPHVQHSLSSIEPTMTSQHDVECDICTSSFITNEDPVQMACLHQFCKDCWQIYLDLKIQEGEAHNITCPAYDCMKLVSVEVIESVVSRAMARRYLQFDIKAFVESNPNIKWCPFPGCGQAVKMPETYIKLPSDTSKAVDCGKGHLFCWECLGEAHEPASCENWKKWYNKIAEIRPEELRTTEEETENAANCLWLVTNSKSCPNCKSPIQKNEGCNHMKCCKCKYDFCWVCLDPWKRHNSSTGGYFKCNRYEAVKVVNEKVNKAQTEAEDHNTSMQELNKFVHYYTRFKNHENSYKLEEPLLSTTKNKMMKLAEAVTDIATANAETKFVEDAVHQLLKARRVLKCSYVYGYYLDGPGYKKIVFEFMQTELEECTEILSQMVNRLYLRTPRKRIIEQAQIVQRKRQEFLSAIMKGLVPPETPPGLRKQRRRKYSMDFEDDELRSAVLASIQDVDPANPWIKDASGRHTNVTAMLDWPDSDDSDTDVTTIIKLHGTCLRKGCSRTRVKNPRTGDWHEYCSRACMQADQIQASQEQEESQAEVVVDEQMDLLRALEMSRLLYLQEQGILFDQQSRESVLIGAQTPEESEDKKLKYILTTQDEQRSIELGETVQGVPNKTVEDVHHSDCIDCRTVQKLLADTGIGDLDLGPEYMLDLETSNQTNNMPDELLGACAAEVSPDHGHQSSPTHGISNDLTIVDFDGASTNNKTFPTGGAFGIIKNLSVSNIDFGEDNKTKNFSTKPKITNTIANNTGDLLPKTSNICWSNLSRQRKQSNHDRQYMEFELADQASGGQAGEDISLKPSQENQNDFDLQLSLKQFMNELTLHGCEEFESKPSEDQEGKTRETTNLDFPILNVKGDNLDLSLDLDMSVKSGYDSSIKLSSGEPGPSHKADLELTTDPDLTADLELTSDLEFDDDMHEAETVVTNFLNAQMLKNFTLEAHVEDFQEINNLPSSGASVDPSFFNQNSQTDDLSRRDSTVESVSEIGDDSNIQNSPGMEENDCDDKSTFV</sequence>
<keyword evidence="15" id="KW-0012">Acyltransferase</keyword>
<dbReference type="Gene3D" id="1.20.120.1750">
    <property type="match status" value="1"/>
</dbReference>
<evidence type="ECO:0000256" key="2">
    <source>
        <dbReference type="ARBA" id="ARBA00005884"/>
    </source>
</evidence>
<dbReference type="PANTHER" id="PTHR11685">
    <property type="entry name" value="RBR FAMILY RING FINGER AND IBR DOMAIN-CONTAINING"/>
    <property type="match status" value="1"/>
</dbReference>
<dbReference type="Gene3D" id="3.30.40.10">
    <property type="entry name" value="Zinc/RING finger domain, C3HC4 (zinc finger)"/>
    <property type="match status" value="1"/>
</dbReference>
<evidence type="ECO:0000313" key="16">
    <source>
        <dbReference type="Proteomes" id="UP000507470"/>
    </source>
</evidence>
<proteinExistence type="inferred from homology"/>
<evidence type="ECO:0000259" key="13">
    <source>
        <dbReference type="PROSITE" id="PS50089"/>
    </source>
</evidence>
<evidence type="ECO:0000256" key="9">
    <source>
        <dbReference type="ARBA" id="ARBA00022833"/>
    </source>
</evidence>
<dbReference type="InterPro" id="IPR001841">
    <property type="entry name" value="Znf_RING"/>
</dbReference>
<dbReference type="Proteomes" id="UP000507470">
    <property type="component" value="Unassembled WGS sequence"/>
</dbReference>
<dbReference type="FunFam" id="1.20.120.1750:FF:000003">
    <property type="entry name" value="RBR-type E3 ubiquitin transferase"/>
    <property type="match status" value="1"/>
</dbReference>
<dbReference type="InterPro" id="IPR002110">
    <property type="entry name" value="Ankyrin_rpt"/>
</dbReference>
<keyword evidence="9" id="KW-0862">Zinc</keyword>
<dbReference type="Pfam" id="PF22191">
    <property type="entry name" value="IBR_1"/>
    <property type="match status" value="1"/>
</dbReference>
<feature type="region of interest" description="Disordered" evidence="12">
    <location>
        <begin position="1374"/>
        <end position="1393"/>
    </location>
</feature>
<evidence type="ECO:0000256" key="6">
    <source>
        <dbReference type="ARBA" id="ARBA00022737"/>
    </source>
</evidence>
<dbReference type="FunFam" id="1.25.40.20:FF:000040">
    <property type="entry name" value="RBR-type E3 ubiquitin transferase"/>
    <property type="match status" value="1"/>
</dbReference>
<feature type="domain" description="RING-type" evidence="14">
    <location>
        <begin position="611"/>
        <end position="843"/>
    </location>
</feature>
<dbReference type="InterPro" id="IPR036770">
    <property type="entry name" value="Ankyrin_rpt-contain_sf"/>
</dbReference>
<evidence type="ECO:0000256" key="7">
    <source>
        <dbReference type="ARBA" id="ARBA00022771"/>
    </source>
</evidence>
<dbReference type="InterPro" id="IPR047564">
    <property type="entry name" value="Rcat_RBR_ANKIB1"/>
</dbReference>
<name>A0A6J8EW34_MYTCO</name>
<dbReference type="GO" id="GO:0008270">
    <property type="term" value="F:zinc ion binding"/>
    <property type="evidence" value="ECO:0007669"/>
    <property type="project" value="UniProtKB-KW"/>
</dbReference>
<evidence type="ECO:0000259" key="14">
    <source>
        <dbReference type="PROSITE" id="PS51873"/>
    </source>
</evidence>
<dbReference type="EC" id="2.3.2.31" evidence="3"/>
<dbReference type="PROSITE" id="PS50297">
    <property type="entry name" value="ANK_REP_REGION"/>
    <property type="match status" value="1"/>
</dbReference>
<feature type="region of interest" description="Disordered" evidence="12">
    <location>
        <begin position="1540"/>
        <end position="1598"/>
    </location>
</feature>
<dbReference type="SUPFAM" id="SSF57850">
    <property type="entry name" value="RING/U-box"/>
    <property type="match status" value="3"/>
</dbReference>
<dbReference type="SMART" id="SM00647">
    <property type="entry name" value="IBR"/>
    <property type="match status" value="2"/>
</dbReference>
<keyword evidence="5" id="KW-0479">Metal-binding</keyword>
<evidence type="ECO:0000256" key="5">
    <source>
        <dbReference type="ARBA" id="ARBA00022723"/>
    </source>
</evidence>
<dbReference type="SMART" id="SM00248">
    <property type="entry name" value="ANK"/>
    <property type="match status" value="2"/>
</dbReference>
<accession>A0A6J8EW34</accession>
<feature type="domain" description="RING-type" evidence="13">
    <location>
        <begin position="615"/>
        <end position="661"/>
    </location>
</feature>
<keyword evidence="8" id="KW-0833">Ubl conjugation pathway</keyword>
<evidence type="ECO:0000256" key="12">
    <source>
        <dbReference type="SAM" id="MobiDB-lite"/>
    </source>
</evidence>
<dbReference type="Pfam" id="PF19422">
    <property type="entry name" value="Ariadne"/>
    <property type="match status" value="1"/>
</dbReference>
<dbReference type="InterPro" id="IPR031127">
    <property type="entry name" value="E3_UB_ligase_RBR"/>
</dbReference>
<dbReference type="PROSITE" id="PS50089">
    <property type="entry name" value="ZF_RING_2"/>
    <property type="match status" value="1"/>
</dbReference>
<dbReference type="Pfam" id="PF01485">
    <property type="entry name" value="IBR"/>
    <property type="match status" value="1"/>
</dbReference>
<evidence type="ECO:0000256" key="3">
    <source>
        <dbReference type="ARBA" id="ARBA00012251"/>
    </source>
</evidence>
<dbReference type="GO" id="GO:0061630">
    <property type="term" value="F:ubiquitin protein ligase activity"/>
    <property type="evidence" value="ECO:0007669"/>
    <property type="project" value="UniProtKB-EC"/>
</dbReference>
<keyword evidence="6" id="KW-0677">Repeat</keyword>
<dbReference type="CDD" id="cd20361">
    <property type="entry name" value="Rcat_RBR_ANKIB1"/>
    <property type="match status" value="1"/>
</dbReference>
<keyword evidence="4 15" id="KW-0808">Transferase</keyword>
<organism evidence="15 16">
    <name type="scientific">Mytilus coruscus</name>
    <name type="common">Sea mussel</name>
    <dbReference type="NCBI Taxonomy" id="42192"/>
    <lineage>
        <taxon>Eukaryota</taxon>
        <taxon>Metazoa</taxon>
        <taxon>Spiralia</taxon>
        <taxon>Lophotrochozoa</taxon>
        <taxon>Mollusca</taxon>
        <taxon>Bivalvia</taxon>
        <taxon>Autobranchia</taxon>
        <taxon>Pteriomorphia</taxon>
        <taxon>Mytilida</taxon>
        <taxon>Mytiloidea</taxon>
        <taxon>Mytilidae</taxon>
        <taxon>Mytilinae</taxon>
        <taxon>Mytilus</taxon>
    </lineage>
</organism>
<keyword evidence="7 11" id="KW-0863">Zinc-finger</keyword>
<evidence type="ECO:0000256" key="4">
    <source>
        <dbReference type="ARBA" id="ARBA00022679"/>
    </source>
</evidence>
<comment type="similarity">
    <text evidence="2">Belongs to the RBR family. Ariadne subfamily.</text>
</comment>
<dbReference type="EMBL" id="CACVKT020009934">
    <property type="protein sequence ID" value="CAC5423952.1"/>
    <property type="molecule type" value="Genomic_DNA"/>
</dbReference>